<dbReference type="GO" id="GO:0022857">
    <property type="term" value="F:transmembrane transporter activity"/>
    <property type="evidence" value="ECO:0007669"/>
    <property type="project" value="InterPro"/>
</dbReference>
<dbReference type="STRING" id="1454004.AW11_01336"/>
<dbReference type="Gene3D" id="2.40.50.100">
    <property type="match status" value="1"/>
</dbReference>
<keyword evidence="9" id="KW-1185">Reference proteome</keyword>
<dbReference type="Gene3D" id="2.40.30.170">
    <property type="match status" value="1"/>
</dbReference>
<dbReference type="GO" id="GO:0005886">
    <property type="term" value="C:plasma membrane"/>
    <property type="evidence" value="ECO:0007669"/>
    <property type="project" value="UniProtKB-SubCell"/>
</dbReference>
<dbReference type="PANTHER" id="PTHR30158">
    <property type="entry name" value="ACRA/E-RELATED COMPONENT OF DRUG EFFLUX TRANSPORTER"/>
    <property type="match status" value="1"/>
</dbReference>
<dbReference type="Gene3D" id="1.10.287.470">
    <property type="entry name" value="Helix hairpin bin"/>
    <property type="match status" value="1"/>
</dbReference>
<sequence>MNLASRLQSRNRRVTSPKHGITLPNLGITLPTRGITYPIVVVALASALALAACSDGGPQGQAAGGTPAATPVGVIVASTEAVRLTTELPGRTAAYMVAEVRPQVSGIVQRRMFTEGSEVTEGQTLYQIDPASYRATLESARAGLSRAEANHYAVRLKAQRYADLGKKGMISKQADDDTTAALKQAEADVASARAALEKARIDLAYTRVPSPIAGRSGRSSVTAGALVTANQPAALTTVQQLDPIYVDLTQSSVELLRLKRDLADGTLQHLAEQVVPVRLLLEDGSEYAASGRLAFSGISVDTDTGSVTLRAVFPNPQGELLPGMYVRARLAQGEIEKAILVPHAAVTHDRRGNAVVMVVGTEDKVEARPVTTTRSIGDKWLVSAGLAAGDRIIVDGLQKIRPGAPVTVLAAGGEATVPAAAPAAATK</sequence>
<feature type="region of interest" description="Disordered" evidence="3">
    <location>
        <begin position="1"/>
        <end position="20"/>
    </location>
</feature>
<evidence type="ECO:0000259" key="7">
    <source>
        <dbReference type="Pfam" id="PF25967"/>
    </source>
</evidence>
<name>A0A011QLE0_ACCRE</name>
<dbReference type="EMBL" id="JEMY01000013">
    <property type="protein sequence ID" value="EXI89845.1"/>
    <property type="molecule type" value="Genomic_DNA"/>
</dbReference>
<dbReference type="InterPro" id="IPR058627">
    <property type="entry name" value="MdtA-like_C"/>
</dbReference>
<evidence type="ECO:0000256" key="2">
    <source>
        <dbReference type="ARBA" id="ARBA00009477"/>
    </source>
</evidence>
<organism evidence="8 9">
    <name type="scientific">Accumulibacter regalis</name>
    <dbReference type="NCBI Taxonomy" id="522306"/>
    <lineage>
        <taxon>Bacteria</taxon>
        <taxon>Pseudomonadati</taxon>
        <taxon>Pseudomonadota</taxon>
        <taxon>Betaproteobacteria</taxon>
        <taxon>Candidatus Accumulibacter</taxon>
    </lineage>
</organism>
<dbReference type="InterPro" id="IPR006143">
    <property type="entry name" value="RND_pump_MFP"/>
</dbReference>
<dbReference type="InterPro" id="IPR058626">
    <property type="entry name" value="MdtA-like_b-barrel"/>
</dbReference>
<feature type="domain" description="Multidrug resistance protein MdtA-like beta-barrel" evidence="6">
    <location>
        <begin position="243"/>
        <end position="333"/>
    </location>
</feature>
<dbReference type="InterPro" id="IPR058624">
    <property type="entry name" value="MdtA-like_HH"/>
</dbReference>
<dbReference type="eggNOG" id="COG0845">
    <property type="taxonomic scope" value="Bacteria"/>
</dbReference>
<feature type="domain" description="Multidrug resistance protein MdtA-like C-terminal permuted SH3" evidence="7">
    <location>
        <begin position="338"/>
        <end position="399"/>
    </location>
</feature>
<dbReference type="Pfam" id="PF25967">
    <property type="entry name" value="RND-MFP_C"/>
    <property type="match status" value="1"/>
</dbReference>
<evidence type="ECO:0000313" key="8">
    <source>
        <dbReference type="EMBL" id="EXI89845.1"/>
    </source>
</evidence>
<dbReference type="SUPFAM" id="SSF111369">
    <property type="entry name" value="HlyD-like secretion proteins"/>
    <property type="match status" value="1"/>
</dbReference>
<accession>A0A011QLE0</accession>
<gene>
    <name evidence="8" type="primary">acrA</name>
    <name evidence="8" type="ORF">AW11_01336</name>
</gene>
<dbReference type="FunFam" id="2.40.420.20:FF:000001">
    <property type="entry name" value="Efflux RND transporter periplasmic adaptor subunit"/>
    <property type="match status" value="1"/>
</dbReference>
<dbReference type="PATRIC" id="fig|1454004.3.peg.1392"/>
<dbReference type="GO" id="GO:0046677">
    <property type="term" value="P:response to antibiotic"/>
    <property type="evidence" value="ECO:0007669"/>
    <property type="project" value="TreeGrafter"/>
</dbReference>
<dbReference type="Proteomes" id="UP000022141">
    <property type="component" value="Unassembled WGS sequence"/>
</dbReference>
<evidence type="ECO:0000256" key="1">
    <source>
        <dbReference type="ARBA" id="ARBA00004196"/>
    </source>
</evidence>
<dbReference type="NCBIfam" id="TIGR01730">
    <property type="entry name" value="RND_mfp"/>
    <property type="match status" value="1"/>
</dbReference>
<dbReference type="Gene3D" id="2.40.420.20">
    <property type="match status" value="1"/>
</dbReference>
<comment type="similarity">
    <text evidence="2">Belongs to the membrane fusion protein (MFP) (TC 8.A.1) family.</text>
</comment>
<feature type="domain" description="Multidrug resistance protein MdtA-like barrel-sandwich hybrid" evidence="5">
    <location>
        <begin position="97"/>
        <end position="239"/>
    </location>
</feature>
<dbReference type="PANTHER" id="PTHR30158:SF3">
    <property type="entry name" value="MULTIDRUG EFFLUX PUMP SUBUNIT ACRA-RELATED"/>
    <property type="match status" value="1"/>
</dbReference>
<evidence type="ECO:0000313" key="9">
    <source>
        <dbReference type="Proteomes" id="UP000022141"/>
    </source>
</evidence>
<protein>
    <submittedName>
        <fullName evidence="8">Acriflavine resistance protein A</fullName>
    </submittedName>
</protein>
<dbReference type="InterPro" id="IPR058625">
    <property type="entry name" value="MdtA-like_BSH"/>
</dbReference>
<dbReference type="Pfam" id="PF25917">
    <property type="entry name" value="BSH_RND"/>
    <property type="match status" value="1"/>
</dbReference>
<proteinExistence type="inferred from homology"/>
<dbReference type="Pfam" id="PF25944">
    <property type="entry name" value="Beta-barrel_RND"/>
    <property type="match status" value="1"/>
</dbReference>
<evidence type="ECO:0000256" key="3">
    <source>
        <dbReference type="SAM" id="MobiDB-lite"/>
    </source>
</evidence>
<comment type="caution">
    <text evidence="8">The sequence shown here is derived from an EMBL/GenBank/DDBJ whole genome shotgun (WGS) entry which is preliminary data.</text>
</comment>
<evidence type="ECO:0000259" key="5">
    <source>
        <dbReference type="Pfam" id="PF25917"/>
    </source>
</evidence>
<comment type="subcellular location">
    <subcellularLocation>
        <location evidence="1">Cell envelope</location>
    </subcellularLocation>
</comment>
<feature type="domain" description="Multidrug resistance protein MdtA-like alpha-helical hairpin" evidence="4">
    <location>
        <begin position="136"/>
        <end position="206"/>
    </location>
</feature>
<reference evidence="8" key="1">
    <citation type="submission" date="2014-02" db="EMBL/GenBank/DDBJ databases">
        <title>Expanding our view of genomic diversity in Candidatus Accumulibacter clades.</title>
        <authorList>
            <person name="Skennerton C.T."/>
            <person name="Barr J.J."/>
            <person name="Slater F.R."/>
            <person name="Bond P.L."/>
            <person name="Tyson G.W."/>
        </authorList>
    </citation>
    <scope>NUCLEOTIDE SEQUENCE [LARGE SCALE GENOMIC DNA]</scope>
</reference>
<dbReference type="Pfam" id="PF25876">
    <property type="entry name" value="HH_MFP_RND"/>
    <property type="match status" value="1"/>
</dbReference>
<dbReference type="AlphaFoldDB" id="A0A011QLE0"/>
<evidence type="ECO:0000259" key="4">
    <source>
        <dbReference type="Pfam" id="PF25876"/>
    </source>
</evidence>
<evidence type="ECO:0000259" key="6">
    <source>
        <dbReference type="Pfam" id="PF25944"/>
    </source>
</evidence>